<sequence>MVIEYTGTVLRNEVAIRKEKTYRSRVKCLFHYMGNDLQGTGHFQHASVISYIFQIIYVVTFERGFKIIISSICRIGKGEELCFDYQLDSVEGQHTIACHCGASECRKWIN</sequence>
<evidence type="ECO:0000256" key="7">
    <source>
        <dbReference type="ARBA" id="ARBA00022833"/>
    </source>
</evidence>
<feature type="domain" description="Post-SET" evidence="11">
    <location>
        <begin position="94"/>
        <end position="110"/>
    </location>
</feature>
<keyword evidence="10" id="KW-0539">Nucleus</keyword>
<reference evidence="12" key="2">
    <citation type="submission" date="2025-09" db="UniProtKB">
        <authorList>
            <consortium name="Ensembl"/>
        </authorList>
    </citation>
    <scope>IDENTIFICATION</scope>
</reference>
<dbReference type="GO" id="GO:0044666">
    <property type="term" value="C:MLL3/4 complex"/>
    <property type="evidence" value="ECO:0007669"/>
    <property type="project" value="TreeGrafter"/>
</dbReference>
<reference evidence="12" key="1">
    <citation type="submission" date="2025-08" db="UniProtKB">
        <authorList>
            <consortium name="Ensembl"/>
        </authorList>
    </citation>
    <scope>IDENTIFICATION</scope>
</reference>
<dbReference type="InterPro" id="IPR003616">
    <property type="entry name" value="Post-SET_dom"/>
</dbReference>
<keyword evidence="7" id="KW-0862">Zinc</keyword>
<dbReference type="GO" id="GO:0042800">
    <property type="term" value="F:histone H3K4 methyltransferase activity"/>
    <property type="evidence" value="ECO:0007669"/>
    <property type="project" value="TreeGrafter"/>
</dbReference>
<organism evidence="12 13">
    <name type="scientific">Periophthalmus magnuspinnatus</name>
    <dbReference type="NCBI Taxonomy" id="409849"/>
    <lineage>
        <taxon>Eukaryota</taxon>
        <taxon>Metazoa</taxon>
        <taxon>Chordata</taxon>
        <taxon>Craniata</taxon>
        <taxon>Vertebrata</taxon>
        <taxon>Euteleostomi</taxon>
        <taxon>Actinopterygii</taxon>
        <taxon>Neopterygii</taxon>
        <taxon>Teleostei</taxon>
        <taxon>Neoteleostei</taxon>
        <taxon>Acanthomorphata</taxon>
        <taxon>Gobiaria</taxon>
        <taxon>Gobiiformes</taxon>
        <taxon>Gobioidei</taxon>
        <taxon>Gobiidae</taxon>
        <taxon>Oxudercinae</taxon>
        <taxon>Periophthalmus</taxon>
    </lineage>
</organism>
<dbReference type="GO" id="GO:0045944">
    <property type="term" value="P:positive regulation of transcription by RNA polymerase II"/>
    <property type="evidence" value="ECO:0007669"/>
    <property type="project" value="TreeGrafter"/>
</dbReference>
<keyword evidence="4" id="KW-0479">Metal-binding</keyword>
<dbReference type="PANTHER" id="PTHR45888">
    <property type="entry name" value="HL01030P-RELATED"/>
    <property type="match status" value="1"/>
</dbReference>
<evidence type="ECO:0000256" key="9">
    <source>
        <dbReference type="ARBA" id="ARBA00023163"/>
    </source>
</evidence>
<keyword evidence="13" id="KW-1185">Reference proteome</keyword>
<evidence type="ECO:0000256" key="2">
    <source>
        <dbReference type="ARBA" id="ARBA00022603"/>
    </source>
</evidence>
<dbReference type="Ensembl" id="ENSPMGT00000012360.1">
    <property type="protein sequence ID" value="ENSPMGP00000011577.1"/>
    <property type="gene ID" value="ENSPMGG00000009589.1"/>
</dbReference>
<evidence type="ECO:0000256" key="10">
    <source>
        <dbReference type="ARBA" id="ARBA00023242"/>
    </source>
</evidence>
<evidence type="ECO:0000259" key="11">
    <source>
        <dbReference type="PROSITE" id="PS50868"/>
    </source>
</evidence>
<dbReference type="Gene3D" id="2.170.270.10">
    <property type="entry name" value="SET domain"/>
    <property type="match status" value="1"/>
</dbReference>
<evidence type="ECO:0000256" key="1">
    <source>
        <dbReference type="ARBA" id="ARBA00004123"/>
    </source>
</evidence>
<keyword evidence="3" id="KW-0808">Transferase</keyword>
<name>A0A3B4A3F7_9GOBI</name>
<evidence type="ECO:0000256" key="4">
    <source>
        <dbReference type="ARBA" id="ARBA00022723"/>
    </source>
</evidence>
<protein>
    <recommendedName>
        <fullName evidence="11">Post-SET domain-containing protein</fullName>
    </recommendedName>
</protein>
<evidence type="ECO:0000313" key="13">
    <source>
        <dbReference type="Proteomes" id="UP000261520"/>
    </source>
</evidence>
<dbReference type="SMART" id="SM00508">
    <property type="entry name" value="PostSET"/>
    <property type="match status" value="1"/>
</dbReference>
<keyword evidence="8" id="KW-0805">Transcription regulation</keyword>
<accession>A0A3B4A3F7</accession>
<keyword evidence="5" id="KW-0677">Repeat</keyword>
<dbReference type="GO" id="GO:0008270">
    <property type="term" value="F:zinc ion binding"/>
    <property type="evidence" value="ECO:0007669"/>
    <property type="project" value="UniProtKB-KW"/>
</dbReference>
<keyword evidence="2" id="KW-0489">Methyltransferase</keyword>
<dbReference type="GO" id="GO:0032259">
    <property type="term" value="P:methylation"/>
    <property type="evidence" value="ECO:0007669"/>
    <property type="project" value="UniProtKB-KW"/>
</dbReference>
<dbReference type="GO" id="GO:0003713">
    <property type="term" value="F:transcription coactivator activity"/>
    <property type="evidence" value="ECO:0007669"/>
    <property type="project" value="TreeGrafter"/>
</dbReference>
<keyword evidence="6" id="KW-0863">Zinc-finger</keyword>
<dbReference type="STRING" id="409849.ENSPMGP00000011577"/>
<evidence type="ECO:0000313" key="12">
    <source>
        <dbReference type="Ensembl" id="ENSPMGP00000011577.1"/>
    </source>
</evidence>
<dbReference type="SUPFAM" id="SSF82199">
    <property type="entry name" value="SET domain"/>
    <property type="match status" value="1"/>
</dbReference>
<dbReference type="PROSITE" id="PS50868">
    <property type="entry name" value="POST_SET"/>
    <property type="match status" value="1"/>
</dbReference>
<dbReference type="PANTHER" id="PTHR45888:SF1">
    <property type="entry name" value="HISTONE-LYSINE N-METHYLTRANSFERASE 2C"/>
    <property type="match status" value="1"/>
</dbReference>
<dbReference type="InterPro" id="IPR046341">
    <property type="entry name" value="SET_dom_sf"/>
</dbReference>
<dbReference type="AlphaFoldDB" id="A0A3B4A3F7"/>
<keyword evidence="9" id="KW-0804">Transcription</keyword>
<evidence type="ECO:0000256" key="3">
    <source>
        <dbReference type="ARBA" id="ARBA00022679"/>
    </source>
</evidence>
<evidence type="ECO:0000256" key="8">
    <source>
        <dbReference type="ARBA" id="ARBA00023015"/>
    </source>
</evidence>
<dbReference type="Proteomes" id="UP000261520">
    <property type="component" value="Unplaced"/>
</dbReference>
<comment type="subcellular location">
    <subcellularLocation>
        <location evidence="1">Nucleus</location>
    </subcellularLocation>
</comment>
<evidence type="ECO:0000256" key="6">
    <source>
        <dbReference type="ARBA" id="ARBA00022771"/>
    </source>
</evidence>
<evidence type="ECO:0000256" key="5">
    <source>
        <dbReference type="ARBA" id="ARBA00022737"/>
    </source>
</evidence>
<proteinExistence type="predicted"/>